<keyword evidence="3" id="KW-0805">Transcription regulation</keyword>
<evidence type="ECO:0000256" key="3">
    <source>
        <dbReference type="ARBA" id="ARBA00023015"/>
    </source>
</evidence>
<proteinExistence type="predicted"/>
<gene>
    <name evidence="7" type="ORF">BGW36DRAFT_450694</name>
</gene>
<keyword evidence="6" id="KW-0539">Nucleus</keyword>
<organism evidence="7 8">
    <name type="scientific">Talaromyces proteolyticus</name>
    <dbReference type="NCBI Taxonomy" id="1131652"/>
    <lineage>
        <taxon>Eukaryota</taxon>
        <taxon>Fungi</taxon>
        <taxon>Dikarya</taxon>
        <taxon>Ascomycota</taxon>
        <taxon>Pezizomycotina</taxon>
        <taxon>Eurotiomycetes</taxon>
        <taxon>Eurotiomycetidae</taxon>
        <taxon>Eurotiales</taxon>
        <taxon>Trichocomaceae</taxon>
        <taxon>Talaromyces</taxon>
        <taxon>Talaromyces sect. Bacilispori</taxon>
    </lineage>
</organism>
<keyword evidence="1" id="KW-0479">Metal-binding</keyword>
<name>A0AAD4KVV0_9EURO</name>
<evidence type="ECO:0000256" key="4">
    <source>
        <dbReference type="ARBA" id="ARBA00023125"/>
    </source>
</evidence>
<dbReference type="AlphaFoldDB" id="A0AAD4KVV0"/>
<dbReference type="InterPro" id="IPR051615">
    <property type="entry name" value="Transcr_Regulatory_Elem"/>
</dbReference>
<reference evidence="7" key="1">
    <citation type="submission" date="2021-12" db="EMBL/GenBank/DDBJ databases">
        <title>Convergent genome expansion in fungi linked to evolution of root-endophyte symbiosis.</title>
        <authorList>
            <consortium name="DOE Joint Genome Institute"/>
            <person name="Ke Y.-H."/>
            <person name="Bonito G."/>
            <person name="Liao H.-L."/>
            <person name="Looney B."/>
            <person name="Rojas-Flechas A."/>
            <person name="Nash J."/>
            <person name="Hameed K."/>
            <person name="Schadt C."/>
            <person name="Martin F."/>
            <person name="Crous P.W."/>
            <person name="Miettinen O."/>
            <person name="Magnuson J.K."/>
            <person name="Labbe J."/>
            <person name="Jacobson D."/>
            <person name="Doktycz M.J."/>
            <person name="Veneault-Fourrey C."/>
            <person name="Kuo A."/>
            <person name="Mondo S."/>
            <person name="Calhoun S."/>
            <person name="Riley R."/>
            <person name="Ohm R."/>
            <person name="LaButti K."/>
            <person name="Andreopoulos B."/>
            <person name="Pangilinan J."/>
            <person name="Nolan M."/>
            <person name="Tritt A."/>
            <person name="Clum A."/>
            <person name="Lipzen A."/>
            <person name="Daum C."/>
            <person name="Barry K."/>
            <person name="Grigoriev I.V."/>
            <person name="Vilgalys R."/>
        </authorList>
    </citation>
    <scope>NUCLEOTIDE SEQUENCE</scope>
    <source>
        <strain evidence="7">PMI_201</strain>
    </source>
</reference>
<evidence type="ECO:0000256" key="2">
    <source>
        <dbReference type="ARBA" id="ARBA00022833"/>
    </source>
</evidence>
<evidence type="ECO:0000313" key="7">
    <source>
        <dbReference type="EMBL" id="KAH8697930.1"/>
    </source>
</evidence>
<evidence type="ECO:0000256" key="1">
    <source>
        <dbReference type="ARBA" id="ARBA00022723"/>
    </source>
</evidence>
<keyword evidence="4" id="KW-0238">DNA-binding</keyword>
<dbReference type="PANTHER" id="PTHR31313">
    <property type="entry name" value="TY1 ENHANCER ACTIVATOR"/>
    <property type="match status" value="1"/>
</dbReference>
<evidence type="ECO:0008006" key="9">
    <source>
        <dbReference type="Google" id="ProtNLM"/>
    </source>
</evidence>
<dbReference type="GO" id="GO:0003677">
    <property type="term" value="F:DNA binding"/>
    <property type="evidence" value="ECO:0007669"/>
    <property type="project" value="UniProtKB-KW"/>
</dbReference>
<keyword evidence="8" id="KW-1185">Reference proteome</keyword>
<dbReference type="Proteomes" id="UP001201262">
    <property type="component" value="Unassembled WGS sequence"/>
</dbReference>
<evidence type="ECO:0000313" key="8">
    <source>
        <dbReference type="Proteomes" id="UP001201262"/>
    </source>
</evidence>
<dbReference type="PANTHER" id="PTHR31313:SF81">
    <property type="entry name" value="TY1 ENHANCER ACTIVATOR"/>
    <property type="match status" value="1"/>
</dbReference>
<dbReference type="RefSeq" id="XP_046072631.1">
    <property type="nucleotide sequence ID" value="XM_046221810.1"/>
</dbReference>
<accession>A0AAD4KVV0</accession>
<dbReference type="EMBL" id="JAJTJA010000006">
    <property type="protein sequence ID" value="KAH8697930.1"/>
    <property type="molecule type" value="Genomic_DNA"/>
</dbReference>
<sequence length="222" mass="24445">MTFHMLLILLHRPFLPEGHLRHLGGANENMHREICLSSAFQIYELAKLYRDTFTLRKATYMFSYCLFCAASIMPFGPSGSVDHSQRHIAGWFWIALKELQKGANFGLRRPIMIIRSLIEHAGLDLNSILAQAGSTSASALETGTPSTRTNGGHHSHFLGAIDASGASLSQGSNLDTQVPELDDSDFERLCRDLLSGDIDGLAAPHGIDDDDNSLLYGLFRQT</sequence>
<dbReference type="GeneID" id="70252097"/>
<comment type="caution">
    <text evidence="7">The sequence shown here is derived from an EMBL/GenBank/DDBJ whole genome shotgun (WGS) entry which is preliminary data.</text>
</comment>
<dbReference type="CDD" id="cd12148">
    <property type="entry name" value="fungal_TF_MHR"/>
    <property type="match status" value="1"/>
</dbReference>
<evidence type="ECO:0000256" key="5">
    <source>
        <dbReference type="ARBA" id="ARBA00023163"/>
    </source>
</evidence>
<protein>
    <recommendedName>
        <fullName evidence="9">Transcription factor domain-containing protein</fullName>
    </recommendedName>
</protein>
<evidence type="ECO:0000256" key="6">
    <source>
        <dbReference type="ARBA" id="ARBA00023242"/>
    </source>
</evidence>
<dbReference type="GO" id="GO:0046872">
    <property type="term" value="F:metal ion binding"/>
    <property type="evidence" value="ECO:0007669"/>
    <property type="project" value="UniProtKB-KW"/>
</dbReference>
<keyword evidence="2" id="KW-0862">Zinc</keyword>
<keyword evidence="5" id="KW-0804">Transcription</keyword>